<gene>
    <name evidence="6" type="ORF">GCM10025790_18240</name>
</gene>
<dbReference type="InterPro" id="IPR036388">
    <property type="entry name" value="WH-like_DNA-bd_sf"/>
</dbReference>
<dbReference type="PANTHER" id="PTHR38465:SF1">
    <property type="entry name" value="HTH-TYPE TRANSCRIPTIONAL REGULATOR MJ1563-RELATED"/>
    <property type="match status" value="1"/>
</dbReference>
<dbReference type="PANTHER" id="PTHR38465">
    <property type="entry name" value="HTH-TYPE TRANSCRIPTIONAL REGULATOR MJ1563-RELATED"/>
    <property type="match status" value="1"/>
</dbReference>
<dbReference type="RefSeq" id="WP_345477725.1">
    <property type="nucleotide sequence ID" value="NZ_BAABLW010000007.1"/>
</dbReference>
<dbReference type="Gene3D" id="1.10.10.10">
    <property type="entry name" value="Winged helix-like DNA-binding domain superfamily/Winged helix DNA-binding domain"/>
    <property type="match status" value="1"/>
</dbReference>
<dbReference type="CDD" id="cd00090">
    <property type="entry name" value="HTH_ARSR"/>
    <property type="match status" value="1"/>
</dbReference>
<dbReference type="Pfam" id="PF01047">
    <property type="entry name" value="MarR"/>
    <property type="match status" value="1"/>
</dbReference>
<keyword evidence="7" id="KW-1185">Reference proteome</keyword>
<evidence type="ECO:0000256" key="4">
    <source>
        <dbReference type="SAM" id="MobiDB-lite"/>
    </source>
</evidence>
<dbReference type="InterPro" id="IPR036390">
    <property type="entry name" value="WH_DNA-bd_sf"/>
</dbReference>
<dbReference type="InterPro" id="IPR052362">
    <property type="entry name" value="HTH-GbsR_regulator"/>
</dbReference>
<comment type="caution">
    <text evidence="6">The sequence shown here is derived from an EMBL/GenBank/DDBJ whole genome shotgun (WGS) entry which is preliminary data.</text>
</comment>
<evidence type="ECO:0000313" key="6">
    <source>
        <dbReference type="EMBL" id="GAA4921961.1"/>
    </source>
</evidence>
<reference evidence="7" key="1">
    <citation type="journal article" date="2019" name="Int. J. Syst. Evol. Microbiol.">
        <title>The Global Catalogue of Microorganisms (GCM) 10K type strain sequencing project: providing services to taxonomists for standard genome sequencing and annotation.</title>
        <authorList>
            <consortium name="The Broad Institute Genomics Platform"/>
            <consortium name="The Broad Institute Genome Sequencing Center for Infectious Disease"/>
            <person name="Wu L."/>
            <person name="Ma J."/>
        </authorList>
    </citation>
    <scope>NUCLEOTIDE SEQUENCE [LARGE SCALE GENOMIC DNA]</scope>
    <source>
        <strain evidence="7">JCM 19129</strain>
    </source>
</reference>
<proteinExistence type="predicted"/>
<dbReference type="Proteomes" id="UP001500368">
    <property type="component" value="Unassembled WGS sequence"/>
</dbReference>
<evidence type="ECO:0000256" key="1">
    <source>
        <dbReference type="ARBA" id="ARBA00023015"/>
    </source>
</evidence>
<keyword evidence="3" id="KW-0804">Transcription</keyword>
<evidence type="ECO:0000259" key="5">
    <source>
        <dbReference type="Pfam" id="PF01047"/>
    </source>
</evidence>
<protein>
    <recommendedName>
        <fullName evidence="5">HTH marR-type domain-containing protein</fullName>
    </recommendedName>
</protein>
<evidence type="ECO:0000256" key="3">
    <source>
        <dbReference type="ARBA" id="ARBA00023163"/>
    </source>
</evidence>
<organism evidence="6 7">
    <name type="scientific">Nesterenkonia rhizosphaerae</name>
    <dbReference type="NCBI Taxonomy" id="1348272"/>
    <lineage>
        <taxon>Bacteria</taxon>
        <taxon>Bacillati</taxon>
        <taxon>Actinomycetota</taxon>
        <taxon>Actinomycetes</taxon>
        <taxon>Micrococcales</taxon>
        <taxon>Micrococcaceae</taxon>
        <taxon>Nesterenkonia</taxon>
    </lineage>
</organism>
<dbReference type="SUPFAM" id="SSF46785">
    <property type="entry name" value="Winged helix' DNA-binding domain"/>
    <property type="match status" value="1"/>
</dbReference>
<name>A0ABP9FYQ3_9MICC</name>
<feature type="region of interest" description="Disordered" evidence="4">
    <location>
        <begin position="1"/>
        <end position="20"/>
    </location>
</feature>
<evidence type="ECO:0000256" key="2">
    <source>
        <dbReference type="ARBA" id="ARBA00023125"/>
    </source>
</evidence>
<sequence>MNSHADPGSGTAAQSRPHSGAGFSREDFIQRFASYWASQGGSLAEGQIAAFLLLDENDGATAAQIAQSLGLSRGAVSQHTRALVHAGFVRRYRKPGQRADYHVMDADVWGGFLQQHQKYLESQHMLAAQALQTVSPGTAAHQRLQHMRDYMGWLSYDVQLPRRWQEFKSQRQMD</sequence>
<dbReference type="EMBL" id="BAABLW010000007">
    <property type="protein sequence ID" value="GAA4921961.1"/>
    <property type="molecule type" value="Genomic_DNA"/>
</dbReference>
<dbReference type="InterPro" id="IPR011991">
    <property type="entry name" value="ArsR-like_HTH"/>
</dbReference>
<accession>A0ABP9FYQ3</accession>
<keyword evidence="2" id="KW-0238">DNA-binding</keyword>
<dbReference type="InterPro" id="IPR000835">
    <property type="entry name" value="HTH_MarR-typ"/>
</dbReference>
<evidence type="ECO:0000313" key="7">
    <source>
        <dbReference type="Proteomes" id="UP001500368"/>
    </source>
</evidence>
<feature type="domain" description="HTH marR-type" evidence="5">
    <location>
        <begin position="46"/>
        <end position="96"/>
    </location>
</feature>
<keyword evidence="1" id="KW-0805">Transcription regulation</keyword>